<evidence type="ECO:0000313" key="3">
    <source>
        <dbReference type="EMBL" id="GEK92815.1"/>
    </source>
</evidence>
<keyword evidence="4" id="KW-1185">Reference proteome</keyword>
<dbReference type="InterPro" id="IPR010895">
    <property type="entry name" value="CHRD"/>
</dbReference>
<dbReference type="Proteomes" id="UP000321230">
    <property type="component" value="Unassembled WGS sequence"/>
</dbReference>
<accession>A0A511AX77</accession>
<reference evidence="3 4" key="1">
    <citation type="submission" date="2019-07" db="EMBL/GenBank/DDBJ databases">
        <title>Whole genome shotgun sequence of Gluconobacter wancherniae NBRC 103581.</title>
        <authorList>
            <person name="Hosoyama A."/>
            <person name="Uohara A."/>
            <person name="Ohji S."/>
            <person name="Ichikawa N."/>
        </authorList>
    </citation>
    <scope>NUCLEOTIDE SEQUENCE [LARGE SCALE GENOMIC DNA]</scope>
    <source>
        <strain evidence="3 4">NBRC 103581</strain>
    </source>
</reference>
<dbReference type="EMBL" id="BJUZ01000001">
    <property type="protein sequence ID" value="GEK92815.1"/>
    <property type="molecule type" value="Genomic_DNA"/>
</dbReference>
<evidence type="ECO:0000259" key="2">
    <source>
        <dbReference type="SMART" id="SM00754"/>
    </source>
</evidence>
<feature type="domain" description="CHRD" evidence="2">
    <location>
        <begin position="41"/>
        <end position="153"/>
    </location>
</feature>
<gene>
    <name evidence="3" type="ORF">GWA01_05850</name>
</gene>
<feature type="chain" id="PRO_5022161071" description="CHRD domain-containing protein" evidence="1">
    <location>
        <begin position="39"/>
        <end position="154"/>
    </location>
</feature>
<feature type="signal peptide" evidence="1">
    <location>
        <begin position="1"/>
        <end position="38"/>
    </location>
</feature>
<dbReference type="Pfam" id="PF07452">
    <property type="entry name" value="CHRD"/>
    <property type="match status" value="1"/>
</dbReference>
<name>A0A511AX77_9PROT</name>
<organism evidence="3 4">
    <name type="scientific">Gluconobacter wancherniae NBRC 103581</name>
    <dbReference type="NCBI Taxonomy" id="656744"/>
    <lineage>
        <taxon>Bacteria</taxon>
        <taxon>Pseudomonadati</taxon>
        <taxon>Pseudomonadota</taxon>
        <taxon>Alphaproteobacteria</taxon>
        <taxon>Acetobacterales</taxon>
        <taxon>Acetobacteraceae</taxon>
        <taxon>Gluconobacter</taxon>
    </lineage>
</organism>
<protein>
    <recommendedName>
        <fullName evidence="2">CHRD domain-containing protein</fullName>
    </recommendedName>
</protein>
<dbReference type="AlphaFoldDB" id="A0A511AX77"/>
<proteinExistence type="predicted"/>
<comment type="caution">
    <text evidence="3">The sequence shown here is derived from an EMBL/GenBank/DDBJ whole genome shotgun (WGS) entry which is preliminary data.</text>
</comment>
<dbReference type="SMART" id="SM00754">
    <property type="entry name" value="CHRD"/>
    <property type="match status" value="1"/>
</dbReference>
<keyword evidence="1" id="KW-0732">Signal</keyword>
<sequence>MALAGLSIQGTRTMRKRTSTLFLSTVFTAGLMSTSAFADTVHLQGKFQPEHGADSPITGQVSAELDTTERTLSFHLDNDHLSGPITAAHLHGPATPDKEAGVLVPILKPYGIEMHGLLHLSAEQVSEVKSGKTYINLHTAKYPAGEARAQLTTN</sequence>
<evidence type="ECO:0000256" key="1">
    <source>
        <dbReference type="SAM" id="SignalP"/>
    </source>
</evidence>
<evidence type="ECO:0000313" key="4">
    <source>
        <dbReference type="Proteomes" id="UP000321230"/>
    </source>
</evidence>